<keyword evidence="3" id="KW-0677">Repeat</keyword>
<dbReference type="SUPFAM" id="SSF51161">
    <property type="entry name" value="Trimeric LpxA-like enzymes"/>
    <property type="match status" value="1"/>
</dbReference>
<evidence type="ECO:0000313" key="7">
    <source>
        <dbReference type="EMBL" id="MYL35591.1"/>
    </source>
</evidence>
<dbReference type="Gene3D" id="2.160.10.10">
    <property type="entry name" value="Hexapeptide repeat proteins"/>
    <property type="match status" value="1"/>
</dbReference>
<keyword evidence="2 5" id="KW-0808">Transferase</keyword>
<dbReference type="InterPro" id="IPR024688">
    <property type="entry name" value="Mac_dom"/>
</dbReference>
<evidence type="ECO:0000313" key="8">
    <source>
        <dbReference type="Proteomes" id="UP000468638"/>
    </source>
</evidence>
<dbReference type="SMART" id="SM01266">
    <property type="entry name" value="Mac"/>
    <property type="match status" value="1"/>
</dbReference>
<dbReference type="Pfam" id="PF12464">
    <property type="entry name" value="Mac"/>
    <property type="match status" value="1"/>
</dbReference>
<dbReference type="CDD" id="cd03357">
    <property type="entry name" value="LbH_MAT_GAT"/>
    <property type="match status" value="1"/>
</dbReference>
<accession>A0A6I5A5F0</accession>
<dbReference type="PANTHER" id="PTHR43017">
    <property type="entry name" value="GALACTOSIDE O-ACETYLTRANSFERASE"/>
    <property type="match status" value="1"/>
</dbReference>
<dbReference type="EC" id="2.3.1.-" evidence="5"/>
<dbReference type="InterPro" id="IPR039369">
    <property type="entry name" value="LacA-like"/>
</dbReference>
<dbReference type="InterPro" id="IPR001451">
    <property type="entry name" value="Hexapep"/>
</dbReference>
<evidence type="ECO:0000259" key="6">
    <source>
        <dbReference type="SMART" id="SM01266"/>
    </source>
</evidence>
<comment type="caution">
    <text evidence="7">The sequence shown here is derived from an EMBL/GenBank/DDBJ whole genome shotgun (WGS) entry which is preliminary data.</text>
</comment>
<dbReference type="InterPro" id="IPR011004">
    <property type="entry name" value="Trimer_LpxA-like_sf"/>
</dbReference>
<dbReference type="InterPro" id="IPR018357">
    <property type="entry name" value="Hexapep_transf_CS"/>
</dbReference>
<evidence type="ECO:0000256" key="2">
    <source>
        <dbReference type="ARBA" id="ARBA00022679"/>
    </source>
</evidence>
<dbReference type="PANTHER" id="PTHR43017:SF1">
    <property type="entry name" value="ACETYLTRANSFERASE YJL218W-RELATED"/>
    <property type="match status" value="1"/>
</dbReference>
<evidence type="ECO:0000256" key="4">
    <source>
        <dbReference type="ARBA" id="ARBA00023315"/>
    </source>
</evidence>
<evidence type="ECO:0000256" key="5">
    <source>
        <dbReference type="RuleBase" id="RU367021"/>
    </source>
</evidence>
<dbReference type="GO" id="GO:0008870">
    <property type="term" value="F:galactoside O-acetyltransferase activity"/>
    <property type="evidence" value="ECO:0007669"/>
    <property type="project" value="TreeGrafter"/>
</dbReference>
<evidence type="ECO:0000256" key="1">
    <source>
        <dbReference type="ARBA" id="ARBA00007274"/>
    </source>
</evidence>
<reference evidence="7 8" key="1">
    <citation type="submission" date="2019-11" db="EMBL/GenBank/DDBJ databases">
        <title>Genome sequences of 17 halophilic strains isolated from different environments.</title>
        <authorList>
            <person name="Furrow R.E."/>
        </authorList>
    </citation>
    <scope>NUCLEOTIDE SEQUENCE [LARGE SCALE GENOMIC DNA]</scope>
    <source>
        <strain evidence="7 8">22514_16_FS</strain>
    </source>
</reference>
<dbReference type="RefSeq" id="WP_160848444.1">
    <property type="nucleotide sequence ID" value="NZ_WMEQ01000019.1"/>
</dbReference>
<dbReference type="AlphaFoldDB" id="A0A6I5A5F0"/>
<sequence length="182" mass="20293">MTEKQKMLAGEFYEASDTELSQDRLRAKQICHQFNQTNPSQIQHQQSILKELFNQETNAHIEPHFYCDYGYNIQLGDGFYANHNCVILDCNIVTIGDFVQFGPNVQVYTATHPIDSKQRFEGKEMAYPIHIGDYTWIGGSTVIMPGVKIGSNTVIGAGSVVTKSIPDNVVAAGNPCKVIKHI</sequence>
<dbReference type="Pfam" id="PF00132">
    <property type="entry name" value="Hexapep"/>
    <property type="match status" value="1"/>
</dbReference>
<dbReference type="PROSITE" id="PS00101">
    <property type="entry name" value="HEXAPEP_TRANSFERASES"/>
    <property type="match status" value="1"/>
</dbReference>
<protein>
    <recommendedName>
        <fullName evidence="5">Acetyltransferase</fullName>
        <ecNumber evidence="5">2.3.1.-</ecNumber>
    </recommendedName>
</protein>
<organism evidence="7 8">
    <name type="scientific">Pontibacillus yanchengensis</name>
    <dbReference type="NCBI Taxonomy" id="462910"/>
    <lineage>
        <taxon>Bacteria</taxon>
        <taxon>Bacillati</taxon>
        <taxon>Bacillota</taxon>
        <taxon>Bacilli</taxon>
        <taxon>Bacillales</taxon>
        <taxon>Bacillaceae</taxon>
        <taxon>Pontibacillus</taxon>
    </lineage>
</organism>
<dbReference type="FunFam" id="2.160.10.10:FF:000008">
    <property type="entry name" value="Maltose O-acetyltransferase"/>
    <property type="match status" value="1"/>
</dbReference>
<dbReference type="EMBL" id="WMEQ01000019">
    <property type="protein sequence ID" value="MYL35591.1"/>
    <property type="molecule type" value="Genomic_DNA"/>
</dbReference>
<comment type="similarity">
    <text evidence="1 5">Belongs to the transferase hexapeptide repeat family.</text>
</comment>
<evidence type="ECO:0000256" key="3">
    <source>
        <dbReference type="ARBA" id="ARBA00022737"/>
    </source>
</evidence>
<keyword evidence="4 5" id="KW-0012">Acyltransferase</keyword>
<feature type="domain" description="Maltose/galactoside acetyltransferase" evidence="6">
    <location>
        <begin position="4"/>
        <end position="58"/>
    </location>
</feature>
<proteinExistence type="inferred from homology"/>
<dbReference type="Proteomes" id="UP000468638">
    <property type="component" value="Unassembled WGS sequence"/>
</dbReference>
<gene>
    <name evidence="7" type="ORF">GLW05_18600</name>
</gene>
<name>A0A6I5A5F0_9BACI</name>
<dbReference type="OrthoDB" id="9812571at2"/>